<keyword evidence="3" id="KW-1185">Reference proteome</keyword>
<dbReference type="SUPFAM" id="SSF141571">
    <property type="entry name" value="Pentapeptide repeat-like"/>
    <property type="match status" value="1"/>
</dbReference>
<dbReference type="Pfam" id="PF13599">
    <property type="entry name" value="Pentapeptide_4"/>
    <property type="match status" value="1"/>
</dbReference>
<gene>
    <name evidence="2" type="ORF">AB0I48_12905</name>
</gene>
<dbReference type="EMBL" id="JBFAKC010000005">
    <property type="protein sequence ID" value="MEV0708458.1"/>
    <property type="molecule type" value="Genomic_DNA"/>
</dbReference>
<name>A0ABV3FSR2_9NOCA</name>
<sequence length="215" mass="23532">MPRDLTDLPWARRLEPFEDDLRAEGDYDRTHLTGVDIADADIGNARFVESALTDFAMNRGSMRHTRFHDVWLRDVRWVGTELADTVWQDAEIVAGALVGVDAGGAVLRRVRFEGCKIESVNLRSATLREVAFVDCVLRDTDFGGAKLTEVTFDGTRIDGVLLNNARLTKVDLRGAVGIDIADGIDALRGATITTLQLMDLAPAFARATGIIVSDS</sequence>
<accession>A0ABV3FSR2</accession>
<dbReference type="Gene3D" id="2.160.20.80">
    <property type="entry name" value="E3 ubiquitin-protein ligase SopA"/>
    <property type="match status" value="1"/>
</dbReference>
<keyword evidence="1" id="KW-0677">Repeat</keyword>
<dbReference type="RefSeq" id="WP_109524792.1">
    <property type="nucleotide sequence ID" value="NZ_JBEXKW010000080.1"/>
</dbReference>
<comment type="caution">
    <text evidence="2">The sequence shown here is derived from an EMBL/GenBank/DDBJ whole genome shotgun (WGS) entry which is preliminary data.</text>
</comment>
<reference evidence="2 3" key="1">
    <citation type="submission" date="2024-06" db="EMBL/GenBank/DDBJ databases">
        <title>The Natural Products Discovery Center: Release of the First 8490 Sequenced Strains for Exploring Actinobacteria Biosynthetic Diversity.</title>
        <authorList>
            <person name="Kalkreuter E."/>
            <person name="Kautsar S.A."/>
            <person name="Yang D."/>
            <person name="Bader C.D."/>
            <person name="Teijaro C.N."/>
            <person name="Fluegel L."/>
            <person name="Davis C.M."/>
            <person name="Simpson J.R."/>
            <person name="Lauterbach L."/>
            <person name="Steele A.D."/>
            <person name="Gui C."/>
            <person name="Meng S."/>
            <person name="Li G."/>
            <person name="Viehrig K."/>
            <person name="Ye F."/>
            <person name="Su P."/>
            <person name="Kiefer A.F."/>
            <person name="Nichols A."/>
            <person name="Cepeda A.J."/>
            <person name="Yan W."/>
            <person name="Fan B."/>
            <person name="Jiang Y."/>
            <person name="Adhikari A."/>
            <person name="Zheng C.-J."/>
            <person name="Schuster L."/>
            <person name="Cowan T.M."/>
            <person name="Smanski M.J."/>
            <person name="Chevrette M.G."/>
            <person name="De Carvalho L.P.S."/>
            <person name="Shen B."/>
        </authorList>
    </citation>
    <scope>NUCLEOTIDE SEQUENCE [LARGE SCALE GENOMIC DNA]</scope>
    <source>
        <strain evidence="2 3">NPDC050403</strain>
    </source>
</reference>
<evidence type="ECO:0000313" key="2">
    <source>
        <dbReference type="EMBL" id="MEV0708458.1"/>
    </source>
</evidence>
<protein>
    <submittedName>
        <fullName evidence="2">Pentapeptide repeat-containing protein</fullName>
    </submittedName>
</protein>
<dbReference type="Proteomes" id="UP001551695">
    <property type="component" value="Unassembled WGS sequence"/>
</dbReference>
<evidence type="ECO:0000313" key="3">
    <source>
        <dbReference type="Proteomes" id="UP001551695"/>
    </source>
</evidence>
<dbReference type="InterPro" id="IPR001646">
    <property type="entry name" value="5peptide_repeat"/>
</dbReference>
<dbReference type="PANTHER" id="PTHR47485:SF1">
    <property type="entry name" value="THYLAKOID LUMENAL 17.4 KDA PROTEIN, CHLOROPLASTIC"/>
    <property type="match status" value="1"/>
</dbReference>
<proteinExistence type="predicted"/>
<organism evidence="2 3">
    <name type="scientific">Nocardia aurea</name>
    <dbReference type="NCBI Taxonomy" id="2144174"/>
    <lineage>
        <taxon>Bacteria</taxon>
        <taxon>Bacillati</taxon>
        <taxon>Actinomycetota</taxon>
        <taxon>Actinomycetes</taxon>
        <taxon>Mycobacteriales</taxon>
        <taxon>Nocardiaceae</taxon>
        <taxon>Nocardia</taxon>
    </lineage>
</organism>
<evidence type="ECO:0000256" key="1">
    <source>
        <dbReference type="ARBA" id="ARBA00022737"/>
    </source>
</evidence>
<dbReference type="PANTHER" id="PTHR47485">
    <property type="entry name" value="THYLAKOID LUMENAL 17.4 KDA PROTEIN, CHLOROPLASTIC"/>
    <property type="match status" value="1"/>
</dbReference>